<dbReference type="Pfam" id="PF15044">
    <property type="entry name" value="CLU_N"/>
    <property type="match status" value="1"/>
</dbReference>
<keyword evidence="12" id="KW-0862">Zinc</keyword>
<dbReference type="OrthoDB" id="1414216at2759"/>
<dbReference type="PROSITE" id="PS51823">
    <property type="entry name" value="CLU"/>
    <property type="match status" value="1"/>
</dbReference>
<dbReference type="InterPro" id="IPR039525">
    <property type="entry name" value="RNF126-like_zinc-ribbon"/>
</dbReference>
<feature type="compositionally biased region" description="Polar residues" evidence="15">
    <location>
        <begin position="1374"/>
        <end position="1384"/>
    </location>
</feature>
<dbReference type="PANTHER" id="PTHR12601">
    <property type="entry name" value="EUKARYOTIC TRANSLATION INITIATION FACTOR 3 SUBUNIT EIF-3"/>
    <property type="match status" value="1"/>
</dbReference>
<evidence type="ECO:0000256" key="8">
    <source>
        <dbReference type="ARBA" id="ARBA00022737"/>
    </source>
</evidence>
<feature type="compositionally biased region" description="Basic and acidic residues" evidence="15">
    <location>
        <begin position="719"/>
        <end position="731"/>
    </location>
</feature>
<name>A0A9D5HQ24_9LILI</name>
<comment type="catalytic activity">
    <reaction evidence="1">
        <text>S-ubiquitinyl-[E2 ubiquitin-conjugating enzyme]-L-cysteine + [acceptor protein]-L-lysine = [E2 ubiquitin-conjugating enzyme]-L-cysteine + N(6)-ubiquitinyl-[acceptor protein]-L-lysine.</text>
        <dbReference type="EC" id="2.3.2.27"/>
    </reaction>
</comment>
<evidence type="ECO:0000256" key="9">
    <source>
        <dbReference type="ARBA" id="ARBA00022771"/>
    </source>
</evidence>
<dbReference type="GO" id="GO:0003729">
    <property type="term" value="F:mRNA binding"/>
    <property type="evidence" value="ECO:0007669"/>
    <property type="project" value="UniProtKB-ARBA"/>
</dbReference>
<dbReference type="PROSITE" id="PS50005">
    <property type="entry name" value="TPR"/>
    <property type="match status" value="1"/>
</dbReference>
<feature type="domain" description="Clu" evidence="16">
    <location>
        <begin position="446"/>
        <end position="723"/>
    </location>
</feature>
<evidence type="ECO:0000256" key="7">
    <source>
        <dbReference type="ARBA" id="ARBA00022723"/>
    </source>
</evidence>
<dbReference type="InterPro" id="IPR025697">
    <property type="entry name" value="CLU_dom"/>
</dbReference>
<dbReference type="GO" id="GO:0005829">
    <property type="term" value="C:cytosol"/>
    <property type="evidence" value="ECO:0007669"/>
    <property type="project" value="UniProtKB-SubCell"/>
</dbReference>
<dbReference type="EC" id="2.3.2.27" evidence="4"/>
<dbReference type="SUPFAM" id="SSF48452">
    <property type="entry name" value="TPR-like"/>
    <property type="match status" value="2"/>
</dbReference>
<gene>
    <name evidence="17" type="ORF">J5N97_003125</name>
</gene>
<dbReference type="PANTHER" id="PTHR12601:SF45">
    <property type="entry name" value="PROTEIN REDUCED CHLOROPLAST COVERAGE 3"/>
    <property type="match status" value="1"/>
</dbReference>
<dbReference type="GO" id="GO:0061630">
    <property type="term" value="F:ubiquitin protein ligase activity"/>
    <property type="evidence" value="ECO:0007669"/>
    <property type="project" value="UniProtKB-EC"/>
</dbReference>
<evidence type="ECO:0000259" key="16">
    <source>
        <dbReference type="PROSITE" id="PS51823"/>
    </source>
</evidence>
<evidence type="ECO:0000256" key="1">
    <source>
        <dbReference type="ARBA" id="ARBA00000900"/>
    </source>
</evidence>
<dbReference type="Pfam" id="PF12807">
    <property type="entry name" value="eIF3_p135"/>
    <property type="match status" value="1"/>
</dbReference>
<feature type="region of interest" description="Disordered" evidence="15">
    <location>
        <begin position="1608"/>
        <end position="1640"/>
    </location>
</feature>
<dbReference type="GO" id="GO:0005634">
    <property type="term" value="C:nucleus"/>
    <property type="evidence" value="ECO:0007669"/>
    <property type="project" value="UniProtKB-SubCell"/>
</dbReference>
<keyword evidence="5" id="KW-0963">Cytoplasm</keyword>
<keyword evidence="11 14" id="KW-0802">TPR repeat</keyword>
<keyword evidence="18" id="KW-1185">Reference proteome</keyword>
<evidence type="ECO:0000256" key="10">
    <source>
        <dbReference type="ARBA" id="ARBA00022786"/>
    </source>
</evidence>
<evidence type="ECO:0000256" key="13">
    <source>
        <dbReference type="ARBA" id="ARBA00023242"/>
    </source>
</evidence>
<reference evidence="17" key="1">
    <citation type="submission" date="2021-03" db="EMBL/GenBank/DDBJ databases">
        <authorList>
            <person name="Li Z."/>
            <person name="Yang C."/>
        </authorList>
    </citation>
    <scope>NUCLEOTIDE SEQUENCE</scope>
    <source>
        <strain evidence="17">Dzin_1.0</strain>
        <tissue evidence="17">Leaf</tissue>
    </source>
</reference>
<feature type="compositionally biased region" description="Basic and acidic residues" evidence="15">
    <location>
        <begin position="1457"/>
        <end position="1484"/>
    </location>
</feature>
<keyword evidence="13" id="KW-0539">Nucleus</keyword>
<keyword evidence="10" id="KW-0833">Ubl conjugation pathway</keyword>
<feature type="compositionally biased region" description="Basic and acidic residues" evidence="15">
    <location>
        <begin position="1749"/>
        <end position="1759"/>
    </location>
</feature>
<sequence length="1818" mass="201451">MGEALVARYWCYICSQMVSPVMEVDIKCPFCDSGFMEEMDGGRPDVDSTEMASDRSLSLLAPLLLGMMEGGGPSRRRRLLRDGEDDDSDFWPVATSSILASSLSLSLPLKEKKRRRVLLPSLQSLYMAPKAGRSGKGNNKLKGDKKKKEDKVVPSVIDVIVITPYETKLTLKGISTDKILDVRKLLASNVQTCHLTNFSLLHLARGVKLKDGVEIVSLKPCVLRIHQEDYAAEEQTLAHVRRLLDIVACTTCFAKSKDGGKSRKPPSSPANGKSPVIPSVGAVSAVSKDDKAQPEDDPVPAISEKFDMAAIHRPPKLGDFYEFFNFSHLQSPIQYLRRREGEGVGERQEGDYFELEVKVCNGKLLNVIASVKGFYTTGKQCIQSHSLVDLLQQLSSAFAKAYDLLMKAFVEHNKFGNLPYGFRANTWIIPPVFTESPWANPKLPTEDENWGGNGGGHGRDGKYNQRQWSTEFSSLARYPCKTEDERLIRDHKGFLLHSLFTETSIFKAISAIRHLVDSGKFSNTAEDVMGGYIVHEEHAGDLNVTVRRDFTDASLKQEEKIDGTQLLQMNAEEVARRNLLKGLTADESVVINDTATLGVVIVKHCGYTAIIKASGHKKSCEISRDNIDVDDQLDGGSNALNINSLRFLLPTSSNAEPSVGGQLSPLTPDDIVAARCLVRRVLNDSLSKLEKMPPTADRSIRWELGANWVQHLQKQENSPIKEAKGSVEDKPVQPIVKDNPNQSKLDAGAELRNLLPEEAFLRLKDSGTCLHLKSMDELTQMAHKFYDDIALPKLVADFASLELSPVDGRTLTDFMHTRGLKMCSLGRVAELAEKLPHIQSLCIHEMVTRSFKYILRAVIAATNNMSDLSSAIAASLNILLGSTETQKYGPDQSNEHSLKMKWLETFLLKRFSWRLKNEFQHLRKFAILRGLCHKVGLELAPRDYDLESPSPFKKSDIISIVPVCKHVACSSADGRNLLESAKVALDKGKLEDAVTYGTKALSKMIAVCGPYHRMTANAYSLLAVVLYHTGDFDQATIYQQKALDINERELGLDHPETMKSYGDLSVFYYRLQHIELALKYVNRALLLLHFSCGLSHPNSAATYINVAMMEEGMGNVHVALRYLHEALKCNQRLLGADHIQTAASYHAIAIALSMMEAYTLSVQHEQTTLQILQTKLGSEDLRTQDAAAWLEYFESKALEQQEAARRGLPKPDASIASKGHLSVSDLLDYINPEQEMKERDSQKRQQRMKSFNKLSQMKSITFADDCKHDSEYSSTHDSIEGSKEEEKIVEHQSVKFEGSDDTMKGQQAQVYQFSPEVSSDEGWQEANFKGRSGNVRRKSGSKRSVLAKLNLNFPESSSSSFKRSTVLPTLKVNSSVPRTSSADGSSVKKLVNTTNVHGEDETNKIRSKTPDSEAKLDQNPKASVISRITTAGSNPLSYKEVALSPPGTFLKPGLKQPEVKQPESTKATEPEESNEAKEVSKAESEMINEGALQEATSSDDSEKENQVSAVKTTLNMLERETSDSDDFQISSTSKEATTNRSKLSASAPPFNPGSLVSMPNAYNSVAVVGLYDMRAAHPTIPPQPVEIMSPHSVDARVPRGPRSTLYFRKSFSDQRKQGYRDSQTSAEADRGVISPSTMNPNAAEFVPGKALQQLNQSNGVSEDQCPRGNLSPQAESSFTKEDFNIILPTEKAELNRSVSEVKIKDSKRSCSMESSVKAELARQILFNFIVKSYQDNLGSDEVDATPKSTKRENSTDRTDSSNMAKLESVSQFCDHQWPKPNQDREGFTVVSKRRKNKHQLANAVNGLYAQQSICTLAS</sequence>
<evidence type="ECO:0000256" key="2">
    <source>
        <dbReference type="ARBA" id="ARBA00004123"/>
    </source>
</evidence>
<evidence type="ECO:0000313" key="17">
    <source>
        <dbReference type="EMBL" id="KAJ0984769.1"/>
    </source>
</evidence>
<evidence type="ECO:0000256" key="5">
    <source>
        <dbReference type="ARBA" id="ARBA00022490"/>
    </source>
</evidence>
<accession>A0A9D5HQ24</accession>
<dbReference type="GO" id="GO:0008270">
    <property type="term" value="F:zinc ion binding"/>
    <property type="evidence" value="ECO:0007669"/>
    <property type="project" value="UniProtKB-KW"/>
</dbReference>
<keyword evidence="8" id="KW-0677">Repeat</keyword>
<dbReference type="Pfam" id="PF14369">
    <property type="entry name" value="Zn_ribbon_19"/>
    <property type="match status" value="1"/>
</dbReference>
<dbReference type="SMART" id="SM00028">
    <property type="entry name" value="TPR"/>
    <property type="match status" value="3"/>
</dbReference>
<evidence type="ECO:0000256" key="15">
    <source>
        <dbReference type="SAM" id="MobiDB-lite"/>
    </source>
</evidence>
<keyword evidence="9" id="KW-0863">Zinc-finger</keyword>
<dbReference type="Gene3D" id="1.25.40.10">
    <property type="entry name" value="Tetratricopeptide repeat domain"/>
    <property type="match status" value="2"/>
</dbReference>
<dbReference type="EMBL" id="JAGGNH010000001">
    <property type="protein sequence ID" value="KAJ0984769.1"/>
    <property type="molecule type" value="Genomic_DNA"/>
</dbReference>
<dbReference type="InterPro" id="IPR028275">
    <property type="entry name" value="CLU_N"/>
</dbReference>
<feature type="compositionally biased region" description="Basic and acidic residues" evidence="15">
    <location>
        <begin position="1610"/>
        <end position="1619"/>
    </location>
</feature>
<evidence type="ECO:0000256" key="6">
    <source>
        <dbReference type="ARBA" id="ARBA00022679"/>
    </source>
</evidence>
<feature type="region of interest" description="Disordered" evidence="15">
    <location>
        <begin position="1374"/>
        <end position="1554"/>
    </location>
</feature>
<dbReference type="InterPro" id="IPR011990">
    <property type="entry name" value="TPR-like_helical_dom_sf"/>
</dbReference>
<feature type="region of interest" description="Disordered" evidence="15">
    <location>
        <begin position="255"/>
        <end position="278"/>
    </location>
</feature>
<feature type="compositionally biased region" description="Polar residues" evidence="15">
    <location>
        <begin position="1426"/>
        <end position="1436"/>
    </location>
</feature>
<feature type="region of interest" description="Disordered" evidence="15">
    <location>
        <begin position="1739"/>
        <end position="1764"/>
    </location>
</feature>
<dbReference type="Pfam" id="PF13424">
    <property type="entry name" value="TPR_12"/>
    <property type="match status" value="2"/>
</dbReference>
<keyword evidence="7" id="KW-0479">Metal-binding</keyword>
<evidence type="ECO:0000256" key="14">
    <source>
        <dbReference type="PROSITE-ProRule" id="PRU00339"/>
    </source>
</evidence>
<proteinExistence type="predicted"/>
<reference evidence="17" key="2">
    <citation type="journal article" date="2022" name="Hortic Res">
        <title>The genome of Dioscorea zingiberensis sheds light on the biosynthesis, origin and evolution of the medicinally important diosgenin saponins.</title>
        <authorList>
            <person name="Li Y."/>
            <person name="Tan C."/>
            <person name="Li Z."/>
            <person name="Guo J."/>
            <person name="Li S."/>
            <person name="Chen X."/>
            <person name="Wang C."/>
            <person name="Dai X."/>
            <person name="Yang H."/>
            <person name="Song W."/>
            <person name="Hou L."/>
            <person name="Xu J."/>
            <person name="Tong Z."/>
            <person name="Xu A."/>
            <person name="Yuan X."/>
            <person name="Wang W."/>
            <person name="Yang Q."/>
            <person name="Chen L."/>
            <person name="Sun Z."/>
            <person name="Wang K."/>
            <person name="Pan B."/>
            <person name="Chen J."/>
            <person name="Bao Y."/>
            <person name="Liu F."/>
            <person name="Qi X."/>
            <person name="Gang D.R."/>
            <person name="Wen J."/>
            <person name="Li J."/>
        </authorList>
    </citation>
    <scope>NUCLEOTIDE SEQUENCE</scope>
    <source>
        <strain evidence="17">Dzin_1.0</strain>
    </source>
</reference>
<protein>
    <recommendedName>
        <fullName evidence="4">RING-type E3 ubiquitin transferase</fullName>
        <ecNumber evidence="4">2.3.2.27</ecNumber>
    </recommendedName>
</protein>
<evidence type="ECO:0000256" key="12">
    <source>
        <dbReference type="ARBA" id="ARBA00022833"/>
    </source>
</evidence>
<feature type="compositionally biased region" description="Polar residues" evidence="15">
    <location>
        <begin position="1506"/>
        <end position="1515"/>
    </location>
</feature>
<feature type="repeat" description="TPR" evidence="14">
    <location>
        <begin position="1016"/>
        <end position="1049"/>
    </location>
</feature>
<organism evidence="17 18">
    <name type="scientific">Dioscorea zingiberensis</name>
    <dbReference type="NCBI Taxonomy" id="325984"/>
    <lineage>
        <taxon>Eukaryota</taxon>
        <taxon>Viridiplantae</taxon>
        <taxon>Streptophyta</taxon>
        <taxon>Embryophyta</taxon>
        <taxon>Tracheophyta</taxon>
        <taxon>Spermatophyta</taxon>
        <taxon>Magnoliopsida</taxon>
        <taxon>Liliopsida</taxon>
        <taxon>Dioscoreales</taxon>
        <taxon>Dioscoreaceae</taxon>
        <taxon>Dioscorea</taxon>
    </lineage>
</organism>
<comment type="subcellular location">
    <subcellularLocation>
        <location evidence="3">Cytoplasm</location>
        <location evidence="3">Cytosol</location>
    </subcellularLocation>
    <subcellularLocation>
        <location evidence="2">Nucleus</location>
    </subcellularLocation>
</comment>
<feature type="compositionally biased region" description="Polar residues" evidence="15">
    <location>
        <begin position="1527"/>
        <end position="1544"/>
    </location>
</feature>
<feature type="region of interest" description="Disordered" evidence="15">
    <location>
        <begin position="1315"/>
        <end position="1341"/>
    </location>
</feature>
<evidence type="ECO:0000256" key="3">
    <source>
        <dbReference type="ARBA" id="ARBA00004514"/>
    </source>
</evidence>
<evidence type="ECO:0000256" key="4">
    <source>
        <dbReference type="ARBA" id="ARBA00012483"/>
    </source>
</evidence>
<feature type="region of interest" description="Disordered" evidence="15">
    <location>
        <begin position="1656"/>
        <end position="1676"/>
    </location>
</feature>
<dbReference type="InterPro" id="IPR019734">
    <property type="entry name" value="TPR_rpt"/>
</dbReference>
<dbReference type="CDD" id="cd15466">
    <property type="entry name" value="CLU-central"/>
    <property type="match status" value="1"/>
</dbReference>
<feature type="compositionally biased region" description="Basic and acidic residues" evidence="15">
    <location>
        <begin position="1397"/>
        <end position="1418"/>
    </location>
</feature>
<dbReference type="FunFam" id="1.25.40.10:FF:000024">
    <property type="entry name" value="Tetratricopeptide repeat (TPR)-like superfamily protein"/>
    <property type="match status" value="1"/>
</dbReference>
<dbReference type="InterPro" id="IPR027523">
    <property type="entry name" value="CLU_prot"/>
</dbReference>
<dbReference type="Proteomes" id="UP001085076">
    <property type="component" value="Miscellaneous, Linkage group lg01"/>
</dbReference>
<keyword evidence="6" id="KW-0808">Transferase</keyword>
<feature type="region of interest" description="Disordered" evidence="15">
    <location>
        <begin position="716"/>
        <end position="743"/>
    </location>
</feature>
<evidence type="ECO:0000256" key="11">
    <source>
        <dbReference type="ARBA" id="ARBA00022803"/>
    </source>
</evidence>
<dbReference type="InterPro" id="IPR033646">
    <property type="entry name" value="CLU-central"/>
</dbReference>
<comment type="caution">
    <text evidence="17">The sequence shown here is derived from an EMBL/GenBank/DDBJ whole genome shotgun (WGS) entry which is preliminary data.</text>
</comment>
<dbReference type="GO" id="GO:0019750">
    <property type="term" value="P:chloroplast localization"/>
    <property type="evidence" value="ECO:0007669"/>
    <property type="project" value="UniProtKB-ARBA"/>
</dbReference>
<evidence type="ECO:0000313" key="18">
    <source>
        <dbReference type="Proteomes" id="UP001085076"/>
    </source>
</evidence>